<dbReference type="InterPro" id="IPR036565">
    <property type="entry name" value="Mur-like_cat_sf"/>
</dbReference>
<dbReference type="Gene3D" id="3.40.1190.10">
    <property type="entry name" value="Mur-like, catalytic domain"/>
    <property type="match status" value="1"/>
</dbReference>
<dbReference type="OrthoDB" id="9801978at2"/>
<evidence type="ECO:0000256" key="2">
    <source>
        <dbReference type="ARBA" id="ARBA00022741"/>
    </source>
</evidence>
<sequence>MRLNLKQKTGMRMPQVLASSAKTLLLTSLKRVQQALGWRARSVYEYGLHSLTRWHRKQLKNTIFIGITGSAGKTTTKDLIAGILSAHFSDGNQTKGTLNTSEYTPLTILGTSRRDAFCVVEISGHRPREMDLPLSLVQPTVGVVTNIGFDHISAFKTREAIALEKSKLIRALGPQGIAVLNADDALVMQMAEFCAGRVVSFGLAASANLRAEQILSVWPARLSLKVSWAGESAMVHTQLCGEHWAPSVLAALATGLALGVPLATAVAAIAQVAPFEGRMQAVLVNDISFIRDDWKAPFASIAPACDFIREAKAARKIIVIGTISDYVGHSGLRYVETARLALASADCVLFVGPNASAALRAKKSSEDQLFAFPVIQDASNFLAAYLKAGDLVLLKGSANADHLQRLLLARTSVVQCWRSDCHLNQFCLECPALYQSVQAQPKKMLNTKTNSEFEAETKTGRNSANFSLDRIRISAATTIVLGLGNPDLSLRDTPHNVGYCALDVLALELQAGAQAGPVPEWQSGADGADLASFMLGELNGAPVCLLKLACPMNLIGPQLFKLSNELGFQPAQCILLHDDLDLPLGVTRIRLRGSDGGHKGVRSILQAFQDDQFRRVKIGVGKGAAGQTVADYVLTAFGVEQQALVAQLMRDAADKVIELLQKKLRQNSVATMPE</sequence>
<dbReference type="EMBL" id="CP034464">
    <property type="protein sequence ID" value="AZP13255.1"/>
    <property type="molecule type" value="Genomic_DNA"/>
</dbReference>
<feature type="domain" description="Mur ligase central" evidence="5">
    <location>
        <begin position="67"/>
        <end position="254"/>
    </location>
</feature>
<name>A0A3S9HMF2_9BURK</name>
<dbReference type="SUPFAM" id="SSF53178">
    <property type="entry name" value="Peptidyl-tRNA hydrolase-like"/>
    <property type="match status" value="1"/>
</dbReference>
<protein>
    <submittedName>
        <fullName evidence="6">Aminoacyl-tRNA hydrolase</fullName>
    </submittedName>
</protein>
<dbReference type="PANTHER" id="PTHR43024:SF1">
    <property type="entry name" value="UDP-N-ACETYLMURAMOYL-TRIPEPTIDE--D-ALANYL-D-ALANINE LIGASE"/>
    <property type="match status" value="1"/>
</dbReference>
<gene>
    <name evidence="6" type="ORF">EJN92_15375</name>
</gene>
<dbReference type="InterPro" id="IPR004101">
    <property type="entry name" value="Mur_ligase_C"/>
</dbReference>
<dbReference type="InterPro" id="IPR013221">
    <property type="entry name" value="Mur_ligase_cen"/>
</dbReference>
<accession>A0A3S9HMF2</accession>
<evidence type="ECO:0000256" key="3">
    <source>
        <dbReference type="ARBA" id="ARBA00022840"/>
    </source>
</evidence>
<keyword evidence="2" id="KW-0547">Nucleotide-binding</keyword>
<evidence type="ECO:0000313" key="7">
    <source>
        <dbReference type="Proteomes" id="UP000275663"/>
    </source>
</evidence>
<dbReference type="InterPro" id="IPR051046">
    <property type="entry name" value="MurCDEF_CellWall_CoF430Synth"/>
</dbReference>
<dbReference type="GO" id="GO:0016881">
    <property type="term" value="F:acid-amino acid ligase activity"/>
    <property type="evidence" value="ECO:0007669"/>
    <property type="project" value="InterPro"/>
</dbReference>
<dbReference type="SUPFAM" id="SSF53244">
    <property type="entry name" value="MurD-like peptide ligases, peptide-binding domain"/>
    <property type="match status" value="1"/>
</dbReference>
<evidence type="ECO:0000259" key="4">
    <source>
        <dbReference type="Pfam" id="PF02875"/>
    </source>
</evidence>
<evidence type="ECO:0000259" key="5">
    <source>
        <dbReference type="Pfam" id="PF08245"/>
    </source>
</evidence>
<dbReference type="SUPFAM" id="SSF53623">
    <property type="entry name" value="MurD-like peptide ligases, catalytic domain"/>
    <property type="match status" value="1"/>
</dbReference>
<dbReference type="KEGG" id="upv:EJN92_15375"/>
<evidence type="ECO:0000256" key="1">
    <source>
        <dbReference type="ARBA" id="ARBA00022598"/>
    </source>
</evidence>
<dbReference type="GO" id="GO:0005524">
    <property type="term" value="F:ATP binding"/>
    <property type="evidence" value="ECO:0007669"/>
    <property type="project" value="UniProtKB-KW"/>
</dbReference>
<dbReference type="PANTHER" id="PTHR43024">
    <property type="entry name" value="UDP-N-ACETYLMURAMOYL-TRIPEPTIDE--D-ALANYL-D-ALANINE LIGASE"/>
    <property type="match status" value="1"/>
</dbReference>
<keyword evidence="1" id="KW-0436">Ligase</keyword>
<reference evidence="6 7" key="1">
    <citation type="journal article" date="2011" name="Int. J. Syst. Evol. Microbiol.">
        <title>Description of Undibacterium oligocarboniphilum sp. nov., isolated from purified water, and Undibacterium pigrum strain CCUG 49012 as the type strain of Undibacterium parvum sp. nov., and emended descriptions of the genus Undibacterium and the species Undibacterium pigrum.</title>
        <authorList>
            <person name="Eder W."/>
            <person name="Wanner G."/>
            <person name="Ludwig W."/>
            <person name="Busse H.J."/>
            <person name="Ziemke-Kageler F."/>
            <person name="Lang E."/>
        </authorList>
    </citation>
    <scope>NUCLEOTIDE SEQUENCE [LARGE SCALE GENOMIC DNA]</scope>
    <source>
        <strain evidence="6 7">DSM 23061</strain>
    </source>
</reference>
<dbReference type="Proteomes" id="UP000275663">
    <property type="component" value="Chromosome"/>
</dbReference>
<dbReference type="NCBIfam" id="TIGR00447">
    <property type="entry name" value="pth"/>
    <property type="match status" value="1"/>
</dbReference>
<dbReference type="InterPro" id="IPR001328">
    <property type="entry name" value="Pept_tRNA_hydro"/>
</dbReference>
<dbReference type="InterPro" id="IPR036615">
    <property type="entry name" value="Mur_ligase_C_dom_sf"/>
</dbReference>
<dbReference type="Gene3D" id="3.40.50.1470">
    <property type="entry name" value="Peptidyl-tRNA hydrolase"/>
    <property type="match status" value="1"/>
</dbReference>
<keyword evidence="6" id="KW-0378">Hydrolase</keyword>
<dbReference type="GO" id="GO:0004045">
    <property type="term" value="F:peptidyl-tRNA hydrolase activity"/>
    <property type="evidence" value="ECO:0007669"/>
    <property type="project" value="InterPro"/>
</dbReference>
<dbReference type="Pfam" id="PF08245">
    <property type="entry name" value="Mur_ligase_M"/>
    <property type="match status" value="1"/>
</dbReference>
<dbReference type="Pfam" id="PF01195">
    <property type="entry name" value="Pept_tRNA_hydro"/>
    <property type="match status" value="1"/>
</dbReference>
<dbReference type="Gene3D" id="3.90.190.20">
    <property type="entry name" value="Mur ligase, C-terminal domain"/>
    <property type="match status" value="1"/>
</dbReference>
<dbReference type="AlphaFoldDB" id="A0A3S9HMF2"/>
<proteinExistence type="predicted"/>
<evidence type="ECO:0000313" key="6">
    <source>
        <dbReference type="EMBL" id="AZP13255.1"/>
    </source>
</evidence>
<dbReference type="InterPro" id="IPR036416">
    <property type="entry name" value="Pept_tRNA_hydro_sf"/>
</dbReference>
<keyword evidence="3" id="KW-0067">ATP-binding</keyword>
<organism evidence="6 7">
    <name type="scientific">Undibacterium parvum</name>
    <dbReference type="NCBI Taxonomy" id="401471"/>
    <lineage>
        <taxon>Bacteria</taxon>
        <taxon>Pseudomonadati</taxon>
        <taxon>Pseudomonadota</taxon>
        <taxon>Betaproteobacteria</taxon>
        <taxon>Burkholderiales</taxon>
        <taxon>Oxalobacteraceae</taxon>
        <taxon>Undibacterium</taxon>
    </lineage>
</organism>
<dbReference type="Pfam" id="PF02875">
    <property type="entry name" value="Mur_ligase_C"/>
    <property type="match status" value="1"/>
</dbReference>
<feature type="domain" description="Mur ligase C-terminal" evidence="4">
    <location>
        <begin position="277"/>
        <end position="397"/>
    </location>
</feature>
<keyword evidence="7" id="KW-1185">Reference proteome</keyword>